<dbReference type="GO" id="GO:0016491">
    <property type="term" value="F:oxidoreductase activity"/>
    <property type="evidence" value="ECO:0007669"/>
    <property type="project" value="InterPro"/>
</dbReference>
<reference evidence="2" key="1">
    <citation type="submission" date="2015-07" db="EMBL/GenBank/DDBJ databases">
        <title>Whole genome sequence of an Ensifer adhaerens strain isolated from a cave pool in the Wind Cave National Park.</title>
        <authorList>
            <person name="Eng W.W.H."/>
            <person name="Gan H.M."/>
            <person name="Barton H.A."/>
            <person name="Savka M.A."/>
        </authorList>
    </citation>
    <scope>NUCLEOTIDE SEQUENCE [LARGE SCALE GENOMIC DNA]</scope>
    <source>
        <strain evidence="2">SD006</strain>
    </source>
</reference>
<dbReference type="RefSeq" id="WP_053250022.1">
    <property type="nucleotide sequence ID" value="NZ_LGAP01000010.1"/>
</dbReference>
<dbReference type="Gene3D" id="3.40.109.10">
    <property type="entry name" value="NADH Oxidase"/>
    <property type="match status" value="1"/>
</dbReference>
<comment type="caution">
    <text evidence="1">The sequence shown here is derived from an EMBL/GenBank/DDBJ whole genome shotgun (WGS) entry which is preliminary data.</text>
</comment>
<dbReference type="Proteomes" id="UP000037425">
    <property type="component" value="Unassembled WGS sequence"/>
</dbReference>
<dbReference type="EMBL" id="LGAP01000010">
    <property type="protein sequence ID" value="KOF17744.1"/>
    <property type="molecule type" value="Genomic_DNA"/>
</dbReference>
<dbReference type="PATRIC" id="fig|106592.7.peg.1197"/>
<evidence type="ECO:0000313" key="2">
    <source>
        <dbReference type="Proteomes" id="UP000037425"/>
    </source>
</evidence>
<gene>
    <name evidence="1" type="ORF">AC244_17135</name>
</gene>
<sequence length="339" mass="37026">MKRIDAAALADLAALANRAPSVHNTQPARWALDDEGRILLVADLSRQLLIGDPSGRDLGLSCGASLEGMVMALAARGTGAVVEDLWNDDIRSWRHGYRLVARLTPEGGTTAPELGDWVEKRFTWRGPFGPAPPEAIAAVERWAADADDVTRVHRQDDLSFLATLNDQASLSIMRDPAFRDELVAWMRLSPSHPAYRFDGLNLEALRMGRFEGAVAGRVLGSPLFDLADRVGLGKALVAEAAKTMTATACLFFHRPAEETPVASGRAFYRFWLGFTRFGFAAWPMAALADTPWTADMLTQRFTLPVGHRLINVLRVGPAPSILPKFRLPPPVLVVNAKPD</sequence>
<proteinExistence type="predicted"/>
<dbReference type="SUPFAM" id="SSF55469">
    <property type="entry name" value="FMN-dependent nitroreductase-like"/>
    <property type="match status" value="1"/>
</dbReference>
<dbReference type="AlphaFoldDB" id="A0A0L8BTA5"/>
<name>A0A0L8BTA5_ENSAD</name>
<dbReference type="OrthoDB" id="8156917at2"/>
<evidence type="ECO:0000313" key="1">
    <source>
        <dbReference type="EMBL" id="KOF17744.1"/>
    </source>
</evidence>
<dbReference type="InterPro" id="IPR000415">
    <property type="entry name" value="Nitroreductase-like"/>
</dbReference>
<protein>
    <submittedName>
        <fullName evidence="1">Uncharacterized protein</fullName>
    </submittedName>
</protein>
<organism evidence="1 2">
    <name type="scientific">Ensifer adhaerens</name>
    <name type="common">Sinorhizobium morelense</name>
    <dbReference type="NCBI Taxonomy" id="106592"/>
    <lineage>
        <taxon>Bacteria</taxon>
        <taxon>Pseudomonadati</taxon>
        <taxon>Pseudomonadota</taxon>
        <taxon>Alphaproteobacteria</taxon>
        <taxon>Hyphomicrobiales</taxon>
        <taxon>Rhizobiaceae</taxon>
        <taxon>Sinorhizobium/Ensifer group</taxon>
        <taxon>Ensifer</taxon>
    </lineage>
</organism>
<accession>A0A0L8BTA5</accession>